<dbReference type="PANTHER" id="PTHR35849:SF1">
    <property type="entry name" value="INTERMEMBRANE PHOSPHOLIPID TRANSPORT SYSTEM BINDING PROTEIN MLAB"/>
    <property type="match status" value="1"/>
</dbReference>
<organism evidence="2 3">
    <name type="scientific">Shewanella denitrificans (strain OS217 / ATCC BAA-1090 / DSM 15013)</name>
    <dbReference type="NCBI Taxonomy" id="318161"/>
    <lineage>
        <taxon>Bacteria</taxon>
        <taxon>Pseudomonadati</taxon>
        <taxon>Pseudomonadota</taxon>
        <taxon>Gammaproteobacteria</taxon>
        <taxon>Alteromonadales</taxon>
        <taxon>Shewanellaceae</taxon>
        <taxon>Shewanella</taxon>
    </lineage>
</organism>
<feature type="domain" description="STAS" evidence="1">
    <location>
        <begin position="1"/>
        <end position="98"/>
    </location>
</feature>
<accession>Q12RY4</accession>
<dbReference type="SUPFAM" id="SSF52091">
    <property type="entry name" value="SpoIIaa-like"/>
    <property type="match status" value="1"/>
</dbReference>
<dbReference type="InterPro" id="IPR052746">
    <property type="entry name" value="MlaB_ABC_Transporter"/>
</dbReference>
<dbReference type="EMBL" id="CP000302">
    <property type="protein sequence ID" value="ABE53792.1"/>
    <property type="molecule type" value="Genomic_DNA"/>
</dbReference>
<protein>
    <submittedName>
        <fullName evidence="2">SpoIIAA family protein</fullName>
    </submittedName>
</protein>
<dbReference type="eggNOG" id="COG3113">
    <property type="taxonomic scope" value="Bacteria"/>
</dbReference>
<dbReference type="HOGENOM" id="CLU_115403_13_4_6"/>
<dbReference type="CDD" id="cd07043">
    <property type="entry name" value="STAS_anti-anti-sigma_factors"/>
    <property type="match status" value="1"/>
</dbReference>
<dbReference type="KEGG" id="sdn:Sden_0500"/>
<evidence type="ECO:0000313" key="3">
    <source>
        <dbReference type="Proteomes" id="UP000001982"/>
    </source>
</evidence>
<gene>
    <name evidence="2" type="ordered locus">Sden_0500</name>
</gene>
<keyword evidence="3" id="KW-1185">Reference proteome</keyword>
<dbReference type="Proteomes" id="UP000001982">
    <property type="component" value="Chromosome"/>
</dbReference>
<sequence>MIEFTQQGDACAIQGSLGQQQVIELWPKRRKLFNSDTQALDVSGITYVDSAGVALLLELARLSHKGSPKRKMPRMLTNPSKHLSKMIELYDLEVFVQP</sequence>
<dbReference type="InterPro" id="IPR002645">
    <property type="entry name" value="STAS_dom"/>
</dbReference>
<reference evidence="2 3" key="1">
    <citation type="submission" date="2006-03" db="EMBL/GenBank/DDBJ databases">
        <title>Complete sequence of Shewanella denitrificans OS217.</title>
        <authorList>
            <consortium name="US DOE Joint Genome Institute"/>
            <person name="Copeland A."/>
            <person name="Lucas S."/>
            <person name="Lapidus A."/>
            <person name="Barry K."/>
            <person name="Detter J.C."/>
            <person name="Glavina del Rio T."/>
            <person name="Hammon N."/>
            <person name="Israni S."/>
            <person name="Dalin E."/>
            <person name="Tice H."/>
            <person name="Pitluck S."/>
            <person name="Brettin T."/>
            <person name="Bruce D."/>
            <person name="Han C."/>
            <person name="Tapia R."/>
            <person name="Gilna P."/>
            <person name="Kiss H."/>
            <person name="Schmutz J."/>
            <person name="Larimer F."/>
            <person name="Land M."/>
            <person name="Hauser L."/>
            <person name="Kyrpides N."/>
            <person name="Lykidis A."/>
            <person name="Richardson P."/>
        </authorList>
    </citation>
    <scope>NUCLEOTIDE SEQUENCE [LARGE SCALE GENOMIC DNA]</scope>
    <source>
        <strain evidence="3">OS217 / ATCC BAA-1090 / DSM 15013</strain>
    </source>
</reference>
<dbReference type="STRING" id="318161.Sden_0500"/>
<name>Q12RY4_SHEDO</name>
<dbReference type="Pfam" id="PF13466">
    <property type="entry name" value="STAS_2"/>
    <property type="match status" value="1"/>
</dbReference>
<dbReference type="InterPro" id="IPR058548">
    <property type="entry name" value="MlaB-like_STAS"/>
</dbReference>
<dbReference type="InterPro" id="IPR036513">
    <property type="entry name" value="STAS_dom_sf"/>
</dbReference>
<dbReference type="PROSITE" id="PS50801">
    <property type="entry name" value="STAS"/>
    <property type="match status" value="1"/>
</dbReference>
<dbReference type="Gene3D" id="3.30.750.24">
    <property type="entry name" value="STAS domain"/>
    <property type="match status" value="1"/>
</dbReference>
<evidence type="ECO:0000313" key="2">
    <source>
        <dbReference type="EMBL" id="ABE53792.1"/>
    </source>
</evidence>
<evidence type="ECO:0000259" key="1">
    <source>
        <dbReference type="PROSITE" id="PS50801"/>
    </source>
</evidence>
<dbReference type="RefSeq" id="WP_011494958.1">
    <property type="nucleotide sequence ID" value="NC_007954.1"/>
</dbReference>
<dbReference type="OrthoDB" id="6400701at2"/>
<dbReference type="AlphaFoldDB" id="Q12RY4"/>
<proteinExistence type="predicted"/>
<dbReference type="PANTHER" id="PTHR35849">
    <property type="entry name" value="BLR2341 PROTEIN"/>
    <property type="match status" value="1"/>
</dbReference>